<keyword evidence="2" id="KW-0805">Transcription regulation</keyword>
<dbReference type="Gene3D" id="3.40.190.290">
    <property type="match status" value="1"/>
</dbReference>
<keyword evidence="7" id="KW-1185">Reference proteome</keyword>
<sequence length="298" mass="33252">MEIRHLQYVTEIVRHGSFTKAAEALHITQPTISKMVRNLEDELGAEVFARDGKQAKLTAAGEAIVRYAEPILQLFGQLKTEIDDLTYLHSGSIRIGLPPMAGSHFFPKVIKNFQERYPGIALKLVEDGAARIEESIADGTLDVGVVLWPLDSDALDSFPLAEERLKVIMHPGHRLAGRTSVELAELAEESFILFVSGFALHDRIISECRSVGFEPRIVHESSQWDFIGEMVAEGLGIAMLPDTICRTLGSEKVSAVPLINPVIPWELVMAWRREGYRSMAAREWIRFTREMFAAALEA</sequence>
<dbReference type="Gene3D" id="1.10.10.10">
    <property type="entry name" value="Winged helix-like DNA-binding domain superfamily/Winged helix DNA-binding domain"/>
    <property type="match status" value="1"/>
</dbReference>
<dbReference type="SUPFAM" id="SSF53850">
    <property type="entry name" value="Periplasmic binding protein-like II"/>
    <property type="match status" value="1"/>
</dbReference>
<reference evidence="6 7" key="1">
    <citation type="submission" date="2020-08" db="EMBL/GenBank/DDBJ databases">
        <title>Cohnella phylogeny.</title>
        <authorList>
            <person name="Dunlap C."/>
        </authorList>
    </citation>
    <scope>NUCLEOTIDE SEQUENCE [LARGE SCALE GENOMIC DNA]</scope>
    <source>
        <strain evidence="6 7">DSM 25241</strain>
    </source>
</reference>
<name>A0A841SN71_9BACL</name>
<dbReference type="FunFam" id="1.10.10.10:FF:000001">
    <property type="entry name" value="LysR family transcriptional regulator"/>
    <property type="match status" value="1"/>
</dbReference>
<evidence type="ECO:0000259" key="5">
    <source>
        <dbReference type="PROSITE" id="PS50931"/>
    </source>
</evidence>
<dbReference type="PANTHER" id="PTHR30419">
    <property type="entry name" value="HTH-TYPE TRANSCRIPTIONAL REGULATOR YBHD"/>
    <property type="match status" value="1"/>
</dbReference>
<evidence type="ECO:0000256" key="4">
    <source>
        <dbReference type="ARBA" id="ARBA00023163"/>
    </source>
</evidence>
<keyword evidence="3" id="KW-0238">DNA-binding</keyword>
<dbReference type="GO" id="GO:0003677">
    <property type="term" value="F:DNA binding"/>
    <property type="evidence" value="ECO:0007669"/>
    <property type="project" value="UniProtKB-KW"/>
</dbReference>
<dbReference type="PRINTS" id="PR00039">
    <property type="entry name" value="HTHLYSR"/>
</dbReference>
<dbReference type="InterPro" id="IPR000847">
    <property type="entry name" value="LysR_HTH_N"/>
</dbReference>
<dbReference type="InterPro" id="IPR036390">
    <property type="entry name" value="WH_DNA-bd_sf"/>
</dbReference>
<evidence type="ECO:0000256" key="1">
    <source>
        <dbReference type="ARBA" id="ARBA00009437"/>
    </source>
</evidence>
<evidence type="ECO:0000313" key="7">
    <source>
        <dbReference type="Proteomes" id="UP000535838"/>
    </source>
</evidence>
<gene>
    <name evidence="6" type="ORF">H7B67_00605</name>
</gene>
<dbReference type="Pfam" id="PF00126">
    <property type="entry name" value="HTH_1"/>
    <property type="match status" value="1"/>
</dbReference>
<dbReference type="Pfam" id="PF03466">
    <property type="entry name" value="LysR_substrate"/>
    <property type="match status" value="1"/>
</dbReference>
<accession>A0A841SN71</accession>
<evidence type="ECO:0000313" key="6">
    <source>
        <dbReference type="EMBL" id="MBB6632622.1"/>
    </source>
</evidence>
<dbReference type="InterPro" id="IPR036388">
    <property type="entry name" value="WH-like_DNA-bd_sf"/>
</dbReference>
<evidence type="ECO:0000256" key="2">
    <source>
        <dbReference type="ARBA" id="ARBA00023015"/>
    </source>
</evidence>
<dbReference type="PANTHER" id="PTHR30419:SF8">
    <property type="entry name" value="NITROGEN ASSIMILATION TRANSCRIPTIONAL ACTIVATOR-RELATED"/>
    <property type="match status" value="1"/>
</dbReference>
<dbReference type="InterPro" id="IPR005119">
    <property type="entry name" value="LysR_subst-bd"/>
</dbReference>
<dbReference type="Proteomes" id="UP000535838">
    <property type="component" value="Unassembled WGS sequence"/>
</dbReference>
<proteinExistence type="inferred from homology"/>
<keyword evidence="4" id="KW-0804">Transcription</keyword>
<dbReference type="SUPFAM" id="SSF46785">
    <property type="entry name" value="Winged helix' DNA-binding domain"/>
    <property type="match status" value="1"/>
</dbReference>
<dbReference type="GO" id="GO:0005829">
    <property type="term" value="C:cytosol"/>
    <property type="evidence" value="ECO:0007669"/>
    <property type="project" value="TreeGrafter"/>
</dbReference>
<dbReference type="GO" id="GO:0003700">
    <property type="term" value="F:DNA-binding transcription factor activity"/>
    <property type="evidence" value="ECO:0007669"/>
    <property type="project" value="InterPro"/>
</dbReference>
<dbReference type="PROSITE" id="PS50931">
    <property type="entry name" value="HTH_LYSR"/>
    <property type="match status" value="1"/>
</dbReference>
<protein>
    <submittedName>
        <fullName evidence="6">LysR family transcriptional regulator</fullName>
    </submittedName>
</protein>
<comment type="similarity">
    <text evidence="1">Belongs to the LysR transcriptional regulatory family.</text>
</comment>
<dbReference type="EMBL" id="JACJVQ010000002">
    <property type="protein sequence ID" value="MBB6632622.1"/>
    <property type="molecule type" value="Genomic_DNA"/>
</dbReference>
<dbReference type="RefSeq" id="WP_185117867.1">
    <property type="nucleotide sequence ID" value="NZ_JACJVQ010000002.1"/>
</dbReference>
<evidence type="ECO:0000256" key="3">
    <source>
        <dbReference type="ARBA" id="ARBA00023125"/>
    </source>
</evidence>
<dbReference type="InterPro" id="IPR050950">
    <property type="entry name" value="HTH-type_LysR_regulators"/>
</dbReference>
<dbReference type="CDD" id="cd08438">
    <property type="entry name" value="PBP2_CidR"/>
    <property type="match status" value="1"/>
</dbReference>
<feature type="domain" description="HTH lysR-type" evidence="5">
    <location>
        <begin position="1"/>
        <end position="58"/>
    </location>
</feature>
<organism evidence="6 7">
    <name type="scientific">Cohnella thailandensis</name>
    <dbReference type="NCBI Taxonomy" id="557557"/>
    <lineage>
        <taxon>Bacteria</taxon>
        <taxon>Bacillati</taxon>
        <taxon>Bacillota</taxon>
        <taxon>Bacilli</taxon>
        <taxon>Bacillales</taxon>
        <taxon>Paenibacillaceae</taxon>
        <taxon>Cohnella</taxon>
    </lineage>
</organism>
<dbReference type="AlphaFoldDB" id="A0A841SN71"/>
<comment type="caution">
    <text evidence="6">The sequence shown here is derived from an EMBL/GenBank/DDBJ whole genome shotgun (WGS) entry which is preliminary data.</text>
</comment>